<dbReference type="Gene3D" id="3.30.70.330">
    <property type="match status" value="1"/>
</dbReference>
<dbReference type="InterPro" id="IPR012677">
    <property type="entry name" value="Nucleotide-bd_a/b_plait_sf"/>
</dbReference>
<sequence>MGMHPRNDRGGSAYLGLQREAVECREPPRQAGLAVRVPLTAHGPYPGCQSPVAGHSVKIDNITCTQDEVISVKEELREKFSKFGEIGDVYIPRDRNFAFVRYLEKRDAEDAVDAMDGKDIMGQEISVSLSMQAKKTAEELPDKGRGAGRRSRSRRRRDDSRSEPEGPTRRHAQLRENGVGVEGAGEMSREAVAGAGVDSIKRLQWRWPACACPKASGRQPLCGNFQPAKLSPQAIISSNFSFLILVSRLQVEWRCIAPKTELLERESSVRFWITYAIDQLQDFVCHRLCSFRRHEGGPRFSPMRYELHELEKLPEAHGTFSIGCLENGEVITGSKKSVQVWSTPSAGSMSRLAEVEVEATCLVGLGSQTIAAGDAAGRVRVWHLRRRVLKEVVCVHPHSDPVRAVSSGGDILLTASDDGTVKQLDVLADFVPSDFFTVGVPASAILARGKNVLVGCVDGVVWELSRRLQVPTLLRRLHLGVPVRGLDADPEGPGARVLAVGGGRFGIWLDPAQRRQASPDDEAQQPAFTAKCGPSEAAVVLLPGQPKDLLQVTRAVTGELNCNCEWTPVSSKPRNAHAPRSMVRDPVDSSAVYFIADVTRGATQQPELFKLVPHCPPSVEVLLPREVLLPGQLEAEESSARVAMTGVEDMKESILPESECQRNEDSDLEEASKPPKSSSYRRLITYPISTKAYRARATGIDPERFFAHPPLFHETIPRPRQYRNLGGRP</sequence>
<reference evidence="4 5" key="1">
    <citation type="submission" date="2016-02" db="EMBL/GenBank/DDBJ databases">
        <title>Genome analysis of coral dinoflagellate symbionts highlights evolutionary adaptations to a symbiotic lifestyle.</title>
        <authorList>
            <person name="Aranda M."/>
            <person name="Li Y."/>
            <person name="Liew Y.J."/>
            <person name="Baumgarten S."/>
            <person name="Simakov O."/>
            <person name="Wilson M."/>
            <person name="Piel J."/>
            <person name="Ashoor H."/>
            <person name="Bougouffa S."/>
            <person name="Bajic V.B."/>
            <person name="Ryu T."/>
            <person name="Ravasi T."/>
            <person name="Bayer T."/>
            <person name="Micklem G."/>
            <person name="Kim H."/>
            <person name="Bhak J."/>
            <person name="Lajeunesse T.C."/>
            <person name="Voolstra C.R."/>
        </authorList>
    </citation>
    <scope>NUCLEOTIDE SEQUENCE [LARGE SCALE GENOMIC DNA]</scope>
    <source>
        <strain evidence="4 5">CCMP2467</strain>
    </source>
</reference>
<dbReference type="GO" id="GO:0003723">
    <property type="term" value="F:RNA binding"/>
    <property type="evidence" value="ECO:0007669"/>
    <property type="project" value="UniProtKB-UniRule"/>
</dbReference>
<feature type="compositionally biased region" description="Basic and acidic residues" evidence="2">
    <location>
        <begin position="658"/>
        <end position="673"/>
    </location>
</feature>
<keyword evidence="5" id="KW-1185">Reference proteome</keyword>
<proteinExistence type="predicted"/>
<dbReference type="PROSITE" id="PS50102">
    <property type="entry name" value="RRM"/>
    <property type="match status" value="1"/>
</dbReference>
<feature type="compositionally biased region" description="Basic residues" evidence="2">
    <location>
        <begin position="146"/>
        <end position="155"/>
    </location>
</feature>
<feature type="compositionally biased region" description="Basic and acidic residues" evidence="2">
    <location>
        <begin position="135"/>
        <end position="145"/>
    </location>
</feature>
<dbReference type="InterPro" id="IPR035979">
    <property type="entry name" value="RBD_domain_sf"/>
</dbReference>
<dbReference type="Gene3D" id="2.130.10.10">
    <property type="entry name" value="YVTN repeat-like/Quinoprotein amine dehydrogenase"/>
    <property type="match status" value="1"/>
</dbReference>
<gene>
    <name evidence="4" type="primary">SRSF2</name>
    <name evidence="4" type="ORF">AK812_SmicGene19577</name>
</gene>
<organism evidence="4 5">
    <name type="scientific">Symbiodinium microadriaticum</name>
    <name type="common">Dinoflagellate</name>
    <name type="synonym">Zooxanthella microadriatica</name>
    <dbReference type="NCBI Taxonomy" id="2951"/>
    <lineage>
        <taxon>Eukaryota</taxon>
        <taxon>Sar</taxon>
        <taxon>Alveolata</taxon>
        <taxon>Dinophyceae</taxon>
        <taxon>Suessiales</taxon>
        <taxon>Symbiodiniaceae</taxon>
        <taxon>Symbiodinium</taxon>
    </lineage>
</organism>
<dbReference type="SUPFAM" id="SSF50978">
    <property type="entry name" value="WD40 repeat-like"/>
    <property type="match status" value="1"/>
</dbReference>
<feature type="domain" description="RRM" evidence="3">
    <location>
        <begin position="55"/>
        <end position="132"/>
    </location>
</feature>
<dbReference type="Proteomes" id="UP000186817">
    <property type="component" value="Unassembled WGS sequence"/>
</dbReference>
<evidence type="ECO:0000256" key="1">
    <source>
        <dbReference type="PROSITE-ProRule" id="PRU00176"/>
    </source>
</evidence>
<dbReference type="AlphaFoldDB" id="A0A1Q9DS95"/>
<name>A0A1Q9DS95_SYMMI</name>
<dbReference type="InterPro" id="IPR015943">
    <property type="entry name" value="WD40/YVTN_repeat-like_dom_sf"/>
</dbReference>
<dbReference type="OrthoDB" id="439808at2759"/>
<dbReference type="InterPro" id="IPR036322">
    <property type="entry name" value="WD40_repeat_dom_sf"/>
</dbReference>
<dbReference type="Pfam" id="PF00400">
    <property type="entry name" value="WD40"/>
    <property type="match status" value="1"/>
</dbReference>
<evidence type="ECO:0000259" key="3">
    <source>
        <dbReference type="PROSITE" id="PS50102"/>
    </source>
</evidence>
<evidence type="ECO:0000313" key="5">
    <source>
        <dbReference type="Proteomes" id="UP000186817"/>
    </source>
</evidence>
<dbReference type="SUPFAM" id="SSF54928">
    <property type="entry name" value="RNA-binding domain, RBD"/>
    <property type="match status" value="1"/>
</dbReference>
<evidence type="ECO:0000256" key="2">
    <source>
        <dbReference type="SAM" id="MobiDB-lite"/>
    </source>
</evidence>
<feature type="region of interest" description="Disordered" evidence="2">
    <location>
        <begin position="133"/>
        <end position="185"/>
    </location>
</feature>
<dbReference type="InterPro" id="IPR001680">
    <property type="entry name" value="WD40_rpt"/>
</dbReference>
<dbReference type="InterPro" id="IPR000504">
    <property type="entry name" value="RRM_dom"/>
</dbReference>
<dbReference type="InterPro" id="IPR050907">
    <property type="entry name" value="SRSF"/>
</dbReference>
<dbReference type="Pfam" id="PF00076">
    <property type="entry name" value="RRM_1"/>
    <property type="match status" value="1"/>
</dbReference>
<comment type="caution">
    <text evidence="4">The sequence shown here is derived from an EMBL/GenBank/DDBJ whole genome shotgun (WGS) entry which is preliminary data.</text>
</comment>
<dbReference type="PANTHER" id="PTHR23147">
    <property type="entry name" value="SERINE/ARGININE RICH SPLICING FACTOR"/>
    <property type="match status" value="1"/>
</dbReference>
<feature type="region of interest" description="Disordered" evidence="2">
    <location>
        <begin position="658"/>
        <end position="678"/>
    </location>
</feature>
<protein>
    <submittedName>
        <fullName evidence="4">Serine/arginine-rich splicing factor 2</fullName>
    </submittedName>
</protein>
<keyword evidence="1" id="KW-0694">RNA-binding</keyword>
<dbReference type="SMART" id="SM00360">
    <property type="entry name" value="RRM"/>
    <property type="match status" value="1"/>
</dbReference>
<dbReference type="EMBL" id="LSRX01000412">
    <property type="protein sequence ID" value="OLP98008.1"/>
    <property type="molecule type" value="Genomic_DNA"/>
</dbReference>
<feature type="compositionally biased region" description="Basic and acidic residues" evidence="2">
    <location>
        <begin position="156"/>
        <end position="168"/>
    </location>
</feature>
<evidence type="ECO:0000313" key="4">
    <source>
        <dbReference type="EMBL" id="OLP98008.1"/>
    </source>
</evidence>
<accession>A0A1Q9DS95</accession>